<keyword evidence="6" id="KW-0862">Zinc</keyword>
<organism evidence="11 12">
    <name type="scientific">Babesia divergens</name>
    <dbReference type="NCBI Taxonomy" id="32595"/>
    <lineage>
        <taxon>Eukaryota</taxon>
        <taxon>Sar</taxon>
        <taxon>Alveolata</taxon>
        <taxon>Apicomplexa</taxon>
        <taxon>Aconoidasida</taxon>
        <taxon>Piroplasmida</taxon>
        <taxon>Babesiidae</taxon>
        <taxon>Babesia</taxon>
    </lineage>
</organism>
<evidence type="ECO:0000313" key="11">
    <source>
        <dbReference type="EMBL" id="KAK1937353.1"/>
    </source>
</evidence>
<dbReference type="GO" id="GO:0006283">
    <property type="term" value="P:transcription-coupled nucleotide-excision repair"/>
    <property type="evidence" value="ECO:0007669"/>
    <property type="project" value="TreeGrafter"/>
</dbReference>
<comment type="caution">
    <text evidence="11">The sequence shown here is derived from an EMBL/GenBank/DDBJ whole genome shotgun (WGS) entry which is preliminary data.</text>
</comment>
<name>A0AAD9GFK6_BABDI</name>
<dbReference type="GO" id="GO:0005730">
    <property type="term" value="C:nucleolus"/>
    <property type="evidence" value="ECO:0007669"/>
    <property type="project" value="UniProtKB-SubCell"/>
</dbReference>
<dbReference type="GO" id="GO:0005665">
    <property type="term" value="C:RNA polymerase II, core complex"/>
    <property type="evidence" value="ECO:0007669"/>
    <property type="project" value="TreeGrafter"/>
</dbReference>
<evidence type="ECO:0000256" key="5">
    <source>
        <dbReference type="ARBA" id="ARBA00022771"/>
    </source>
</evidence>
<reference evidence="11" key="1">
    <citation type="journal article" date="2014" name="Nucleic Acids Res.">
        <title>The evolutionary dynamics of variant antigen genes in Babesia reveal a history of genomic innovation underlying host-parasite interaction.</title>
        <authorList>
            <person name="Jackson A.P."/>
            <person name="Otto T.D."/>
            <person name="Darby A."/>
            <person name="Ramaprasad A."/>
            <person name="Xia D."/>
            <person name="Echaide I.E."/>
            <person name="Farber M."/>
            <person name="Gahlot S."/>
            <person name="Gamble J."/>
            <person name="Gupta D."/>
            <person name="Gupta Y."/>
            <person name="Jackson L."/>
            <person name="Malandrin L."/>
            <person name="Malas T.B."/>
            <person name="Moussa E."/>
            <person name="Nair M."/>
            <person name="Reid A.J."/>
            <person name="Sanders M."/>
            <person name="Sharma J."/>
            <person name="Tracey A."/>
            <person name="Quail M.A."/>
            <person name="Weir W."/>
            <person name="Wastling J.M."/>
            <person name="Hall N."/>
            <person name="Willadsen P."/>
            <person name="Lingelbach K."/>
            <person name="Shiels B."/>
            <person name="Tait A."/>
            <person name="Berriman M."/>
            <person name="Allred D.R."/>
            <person name="Pain A."/>
        </authorList>
    </citation>
    <scope>NUCLEOTIDE SEQUENCE</scope>
    <source>
        <strain evidence="11">1802A</strain>
    </source>
</reference>
<evidence type="ECO:0000259" key="10">
    <source>
        <dbReference type="PROSITE" id="PS51133"/>
    </source>
</evidence>
<dbReference type="GO" id="GO:0006367">
    <property type="term" value="P:transcription initiation at RNA polymerase II promoter"/>
    <property type="evidence" value="ECO:0007669"/>
    <property type="project" value="TreeGrafter"/>
</dbReference>
<comment type="subcellular location">
    <subcellularLocation>
        <location evidence="1">Nucleus</location>
        <location evidence="1">Nucleolus</location>
    </subcellularLocation>
</comment>
<evidence type="ECO:0000313" key="12">
    <source>
        <dbReference type="Proteomes" id="UP001195914"/>
    </source>
</evidence>
<keyword evidence="12" id="KW-1185">Reference proteome</keyword>
<dbReference type="Proteomes" id="UP001195914">
    <property type="component" value="Unassembled WGS sequence"/>
</dbReference>
<dbReference type="GO" id="GO:0003899">
    <property type="term" value="F:DNA-directed RNA polymerase activity"/>
    <property type="evidence" value="ECO:0007669"/>
    <property type="project" value="InterPro"/>
</dbReference>
<keyword evidence="4" id="KW-0479">Metal-binding</keyword>
<dbReference type="GO" id="GO:0008270">
    <property type="term" value="F:zinc ion binding"/>
    <property type="evidence" value="ECO:0007669"/>
    <property type="project" value="UniProtKB-KW"/>
</dbReference>
<dbReference type="InterPro" id="IPR034012">
    <property type="entry name" value="Zn_ribbon_RPB9_C"/>
</dbReference>
<dbReference type="PROSITE" id="PS51133">
    <property type="entry name" value="ZF_TFIIS_2"/>
    <property type="match status" value="1"/>
</dbReference>
<dbReference type="GO" id="GO:0003676">
    <property type="term" value="F:nucleic acid binding"/>
    <property type="evidence" value="ECO:0007669"/>
    <property type="project" value="InterPro"/>
</dbReference>
<dbReference type="SMART" id="SM00661">
    <property type="entry name" value="RPOL9"/>
    <property type="match status" value="1"/>
</dbReference>
<dbReference type="Pfam" id="PF01096">
    <property type="entry name" value="Zn_ribbon_TFIIS"/>
    <property type="match status" value="1"/>
</dbReference>
<dbReference type="EMBL" id="JAHBMH010000033">
    <property type="protein sequence ID" value="KAK1937353.1"/>
    <property type="molecule type" value="Genomic_DNA"/>
</dbReference>
<evidence type="ECO:0000256" key="6">
    <source>
        <dbReference type="ARBA" id="ARBA00022833"/>
    </source>
</evidence>
<dbReference type="PROSITE" id="PS01030">
    <property type="entry name" value="RNA_POL_M_15KD"/>
    <property type="match status" value="1"/>
</dbReference>
<dbReference type="CDD" id="cd10508">
    <property type="entry name" value="Zn-ribbon_RPB9"/>
    <property type="match status" value="1"/>
</dbReference>
<keyword evidence="3 11" id="KW-0240">DNA-directed RNA polymerase</keyword>
<dbReference type="GO" id="GO:0001193">
    <property type="term" value="P:maintenance of transcriptional fidelity during transcription elongation by RNA polymerase II"/>
    <property type="evidence" value="ECO:0007669"/>
    <property type="project" value="TreeGrafter"/>
</dbReference>
<evidence type="ECO:0000256" key="2">
    <source>
        <dbReference type="ARBA" id="ARBA00008925"/>
    </source>
</evidence>
<comment type="similarity">
    <text evidence="2">Belongs to the archaeal RpoM/eukaryotic RPA12/RPB9/RPC11 RNA polymerase family.</text>
</comment>
<dbReference type="InterPro" id="IPR012164">
    <property type="entry name" value="Rpa12/Rpb9/Rpc10/TFS"/>
</dbReference>
<dbReference type="Gene3D" id="2.20.25.10">
    <property type="match status" value="2"/>
</dbReference>
<sequence length="173" mass="19851">MSGLKFCPDCNNILYMKPDTQKLQLMFLCRQCDYSRMADPNSFSENCVNRTTYNFQGKDDIIISPLIVKDPTLGRTTHWTCVRCGWNKAAFFQLPERVNDEAMMLVFVCCNQGCGYWAKQVYEEDEEEEEEEETDAINTLGTTAMTQMVPPKEVPMEAQTFDDMAELFGEDGI</sequence>
<evidence type="ECO:0000256" key="7">
    <source>
        <dbReference type="ARBA" id="ARBA00023163"/>
    </source>
</evidence>
<accession>A0AAD9GFK6</accession>
<evidence type="ECO:0000256" key="9">
    <source>
        <dbReference type="PROSITE-ProRule" id="PRU00472"/>
    </source>
</evidence>
<dbReference type="InterPro" id="IPR019761">
    <property type="entry name" value="DNA-dir_RNA_pol-M_15_CS"/>
</dbReference>
<keyword evidence="7" id="KW-0804">Transcription</keyword>
<dbReference type="InterPro" id="IPR001529">
    <property type="entry name" value="Zn_ribbon_RPB9"/>
</dbReference>
<evidence type="ECO:0000256" key="8">
    <source>
        <dbReference type="ARBA" id="ARBA00023242"/>
    </source>
</evidence>
<dbReference type="SUPFAM" id="SSF57783">
    <property type="entry name" value="Zinc beta-ribbon"/>
    <property type="match status" value="2"/>
</dbReference>
<feature type="domain" description="TFIIS-type" evidence="10">
    <location>
        <begin position="77"/>
        <end position="119"/>
    </location>
</feature>
<gene>
    <name evidence="11" type="ORF">X943_001184</name>
</gene>
<proteinExistence type="inferred from homology"/>
<evidence type="ECO:0000256" key="4">
    <source>
        <dbReference type="ARBA" id="ARBA00022723"/>
    </source>
</evidence>
<dbReference type="PANTHER" id="PTHR11239">
    <property type="entry name" value="DNA-DIRECTED RNA POLYMERASE"/>
    <property type="match status" value="1"/>
</dbReference>
<protein>
    <submittedName>
        <fullName evidence="11">DNA-directed RNA polymerase 2 subunit</fullName>
    </submittedName>
</protein>
<reference evidence="11" key="2">
    <citation type="submission" date="2021-05" db="EMBL/GenBank/DDBJ databases">
        <authorList>
            <person name="Pain A."/>
        </authorList>
    </citation>
    <scope>NUCLEOTIDE SEQUENCE</scope>
    <source>
        <strain evidence="11">1802A</strain>
    </source>
</reference>
<dbReference type="AlphaFoldDB" id="A0AAD9GFK6"/>
<keyword evidence="5 9" id="KW-0863">Zinc-finger</keyword>
<dbReference type="InterPro" id="IPR001222">
    <property type="entry name" value="Znf_TFIIS"/>
</dbReference>
<dbReference type="PANTHER" id="PTHR11239:SF1">
    <property type="entry name" value="DNA-DIRECTED RNA POLYMERASE II SUBUNIT RPB9"/>
    <property type="match status" value="1"/>
</dbReference>
<dbReference type="Pfam" id="PF02150">
    <property type="entry name" value="Zn_ribbon_RPB9"/>
    <property type="match status" value="1"/>
</dbReference>
<keyword evidence="8" id="KW-0539">Nucleus</keyword>
<evidence type="ECO:0000256" key="1">
    <source>
        <dbReference type="ARBA" id="ARBA00004604"/>
    </source>
</evidence>
<evidence type="ECO:0000256" key="3">
    <source>
        <dbReference type="ARBA" id="ARBA00022478"/>
    </source>
</evidence>